<dbReference type="Proteomes" id="UP000000304">
    <property type="component" value="Chromosome X"/>
</dbReference>
<feature type="region of interest" description="Disordered" evidence="1">
    <location>
        <begin position="50"/>
        <end position="70"/>
    </location>
</feature>
<reference evidence="2 3" key="1">
    <citation type="journal article" date="2007" name="Nature">
        <title>Evolution of genes and genomes on the Drosophila phylogeny.</title>
        <authorList>
            <consortium name="Drosophila 12 Genomes Consortium"/>
            <person name="Clark A.G."/>
            <person name="Eisen M.B."/>
            <person name="Smith D.R."/>
            <person name="Bergman C.M."/>
            <person name="Oliver B."/>
            <person name="Markow T.A."/>
            <person name="Kaufman T.C."/>
            <person name="Kellis M."/>
            <person name="Gelbart W."/>
            <person name="Iyer V.N."/>
            <person name="Pollard D.A."/>
            <person name="Sackton T.B."/>
            <person name="Larracuente A.M."/>
            <person name="Singh N.D."/>
            <person name="Abad J.P."/>
            <person name="Abt D.N."/>
            <person name="Adryan B."/>
            <person name="Aguade M."/>
            <person name="Akashi H."/>
            <person name="Anderson W.W."/>
            <person name="Aquadro C.F."/>
            <person name="Ardell D.H."/>
            <person name="Arguello R."/>
            <person name="Artieri C.G."/>
            <person name="Barbash D.A."/>
            <person name="Barker D."/>
            <person name="Barsanti P."/>
            <person name="Batterham P."/>
            <person name="Batzoglou S."/>
            <person name="Begun D."/>
            <person name="Bhutkar A."/>
            <person name="Blanco E."/>
            <person name="Bosak S.A."/>
            <person name="Bradley R.K."/>
            <person name="Brand A.D."/>
            <person name="Brent M.R."/>
            <person name="Brooks A.N."/>
            <person name="Brown R.H."/>
            <person name="Butlin R.K."/>
            <person name="Caggese C."/>
            <person name="Calvi B.R."/>
            <person name="Bernardo de Carvalho A."/>
            <person name="Caspi A."/>
            <person name="Castrezana S."/>
            <person name="Celniker S.E."/>
            <person name="Chang J.L."/>
            <person name="Chapple C."/>
            <person name="Chatterji S."/>
            <person name="Chinwalla A."/>
            <person name="Civetta A."/>
            <person name="Clifton S.W."/>
            <person name="Comeron J.M."/>
            <person name="Costello J.C."/>
            <person name="Coyne J.A."/>
            <person name="Daub J."/>
            <person name="David R.G."/>
            <person name="Delcher A.L."/>
            <person name="Delehaunty K."/>
            <person name="Do C.B."/>
            <person name="Ebling H."/>
            <person name="Edwards K."/>
            <person name="Eickbush T."/>
            <person name="Evans J.D."/>
            <person name="Filipski A."/>
            <person name="Findeiss S."/>
            <person name="Freyhult E."/>
            <person name="Fulton L."/>
            <person name="Fulton R."/>
            <person name="Garcia A.C."/>
            <person name="Gardiner A."/>
            <person name="Garfield D.A."/>
            <person name="Garvin B.E."/>
            <person name="Gibson G."/>
            <person name="Gilbert D."/>
            <person name="Gnerre S."/>
            <person name="Godfrey J."/>
            <person name="Good R."/>
            <person name="Gotea V."/>
            <person name="Gravely B."/>
            <person name="Greenberg A.J."/>
            <person name="Griffiths-Jones S."/>
            <person name="Gross S."/>
            <person name="Guigo R."/>
            <person name="Gustafson E.A."/>
            <person name="Haerty W."/>
            <person name="Hahn M.W."/>
            <person name="Halligan D.L."/>
            <person name="Halpern A.L."/>
            <person name="Halter G.M."/>
            <person name="Han M.V."/>
            <person name="Heger A."/>
            <person name="Hillier L."/>
            <person name="Hinrichs A.S."/>
            <person name="Holmes I."/>
            <person name="Hoskins R.A."/>
            <person name="Hubisz M.J."/>
            <person name="Hultmark D."/>
            <person name="Huntley M.A."/>
            <person name="Jaffe D.B."/>
            <person name="Jagadeeshan S."/>
            <person name="Jeck W.R."/>
            <person name="Johnson J."/>
            <person name="Jones C.D."/>
            <person name="Jordan W.C."/>
            <person name="Karpen G.H."/>
            <person name="Kataoka E."/>
            <person name="Keightley P.D."/>
            <person name="Kheradpour P."/>
            <person name="Kirkness E.F."/>
            <person name="Koerich L.B."/>
            <person name="Kristiansen K."/>
            <person name="Kudrna D."/>
            <person name="Kulathinal R.J."/>
            <person name="Kumar S."/>
            <person name="Kwok R."/>
            <person name="Lander E."/>
            <person name="Langley C.H."/>
            <person name="Lapoint R."/>
            <person name="Lazzaro B.P."/>
            <person name="Lee S.J."/>
            <person name="Levesque L."/>
            <person name="Li R."/>
            <person name="Lin C.F."/>
            <person name="Lin M.F."/>
            <person name="Lindblad-Toh K."/>
            <person name="Llopart A."/>
            <person name="Long M."/>
            <person name="Low L."/>
            <person name="Lozovsky E."/>
            <person name="Lu J."/>
            <person name="Luo M."/>
            <person name="Machado C.A."/>
            <person name="Makalowski W."/>
            <person name="Marzo M."/>
            <person name="Matsuda M."/>
            <person name="Matzkin L."/>
            <person name="McAllister B."/>
            <person name="McBride C.S."/>
            <person name="McKernan B."/>
            <person name="McKernan K."/>
            <person name="Mendez-Lago M."/>
            <person name="Minx P."/>
            <person name="Mollenhauer M.U."/>
            <person name="Montooth K."/>
            <person name="Mount S.M."/>
            <person name="Mu X."/>
            <person name="Myers E."/>
            <person name="Negre B."/>
            <person name="Newfeld S."/>
            <person name="Nielsen R."/>
            <person name="Noor M.A."/>
            <person name="O'Grady P."/>
            <person name="Pachter L."/>
            <person name="Papaceit M."/>
            <person name="Parisi M.J."/>
            <person name="Parisi M."/>
            <person name="Parts L."/>
            <person name="Pedersen J.S."/>
            <person name="Pesole G."/>
            <person name="Phillippy A.M."/>
            <person name="Ponting C.P."/>
            <person name="Pop M."/>
            <person name="Porcelli D."/>
            <person name="Powell J.R."/>
            <person name="Prohaska S."/>
            <person name="Pruitt K."/>
            <person name="Puig M."/>
            <person name="Quesneville H."/>
            <person name="Ram K.R."/>
            <person name="Rand D."/>
            <person name="Rasmussen M.D."/>
            <person name="Reed L.K."/>
            <person name="Reenan R."/>
            <person name="Reily A."/>
            <person name="Remington K.A."/>
            <person name="Rieger T.T."/>
            <person name="Ritchie M.G."/>
            <person name="Robin C."/>
            <person name="Rogers Y.H."/>
            <person name="Rohde C."/>
            <person name="Rozas J."/>
            <person name="Rubenfield M.J."/>
            <person name="Ruiz A."/>
            <person name="Russo S."/>
            <person name="Salzberg S.L."/>
            <person name="Sanchez-Gracia A."/>
            <person name="Saranga D.J."/>
            <person name="Sato H."/>
            <person name="Schaeffer S.W."/>
            <person name="Schatz M.C."/>
            <person name="Schlenke T."/>
            <person name="Schwartz R."/>
            <person name="Segarra C."/>
            <person name="Singh R.S."/>
            <person name="Sirot L."/>
            <person name="Sirota M."/>
            <person name="Sisneros N.B."/>
            <person name="Smith C.D."/>
            <person name="Smith T.F."/>
            <person name="Spieth J."/>
            <person name="Stage D.E."/>
            <person name="Stark A."/>
            <person name="Stephan W."/>
            <person name="Strausberg R.L."/>
            <person name="Strempel S."/>
            <person name="Sturgill D."/>
            <person name="Sutton G."/>
            <person name="Sutton G.G."/>
            <person name="Tao W."/>
            <person name="Teichmann S."/>
            <person name="Tobari Y.N."/>
            <person name="Tomimura Y."/>
            <person name="Tsolas J.M."/>
            <person name="Valente V.L."/>
            <person name="Venter E."/>
            <person name="Venter J.C."/>
            <person name="Vicario S."/>
            <person name="Vieira F.G."/>
            <person name="Vilella A.J."/>
            <person name="Villasante A."/>
            <person name="Walenz B."/>
            <person name="Wang J."/>
            <person name="Wasserman M."/>
            <person name="Watts T."/>
            <person name="Wilson D."/>
            <person name="Wilson R.K."/>
            <person name="Wing R.A."/>
            <person name="Wolfner M.F."/>
            <person name="Wong A."/>
            <person name="Wong G.K."/>
            <person name="Wu C.I."/>
            <person name="Wu G."/>
            <person name="Yamamoto D."/>
            <person name="Yang H.P."/>
            <person name="Yang S.P."/>
            <person name="Yorke J.A."/>
            <person name="Yoshida K."/>
            <person name="Zdobnov E."/>
            <person name="Zhang P."/>
            <person name="Zhang Y."/>
            <person name="Zimin A.V."/>
            <person name="Baldwin J."/>
            <person name="Abdouelleil A."/>
            <person name="Abdulkadir J."/>
            <person name="Abebe A."/>
            <person name="Abera B."/>
            <person name="Abreu J."/>
            <person name="Acer S.C."/>
            <person name="Aftuck L."/>
            <person name="Alexander A."/>
            <person name="An P."/>
            <person name="Anderson E."/>
            <person name="Anderson S."/>
            <person name="Arachi H."/>
            <person name="Azer M."/>
            <person name="Bachantsang P."/>
            <person name="Barry A."/>
            <person name="Bayul T."/>
            <person name="Berlin A."/>
            <person name="Bessette D."/>
            <person name="Bloom T."/>
            <person name="Blye J."/>
            <person name="Boguslavskiy L."/>
            <person name="Bonnet C."/>
            <person name="Boukhgalter B."/>
            <person name="Bourzgui I."/>
            <person name="Brown A."/>
            <person name="Cahill P."/>
            <person name="Channer S."/>
            <person name="Cheshatsang Y."/>
            <person name="Chuda L."/>
            <person name="Citroen M."/>
            <person name="Collymore A."/>
            <person name="Cooke P."/>
            <person name="Costello M."/>
            <person name="D'Aco K."/>
            <person name="Daza R."/>
            <person name="De Haan G."/>
            <person name="DeGray S."/>
            <person name="DeMaso C."/>
            <person name="Dhargay N."/>
            <person name="Dooley K."/>
            <person name="Dooley E."/>
            <person name="Doricent M."/>
            <person name="Dorje P."/>
            <person name="Dorjee K."/>
            <person name="Dupes A."/>
            <person name="Elong R."/>
            <person name="Falk J."/>
            <person name="Farina A."/>
            <person name="Faro S."/>
            <person name="Ferguson D."/>
            <person name="Fisher S."/>
            <person name="Foley C.D."/>
            <person name="Franke A."/>
            <person name="Friedrich D."/>
            <person name="Gadbois L."/>
            <person name="Gearin G."/>
            <person name="Gearin C.R."/>
            <person name="Giannoukos G."/>
            <person name="Goode T."/>
            <person name="Graham J."/>
            <person name="Grandbois E."/>
            <person name="Grewal S."/>
            <person name="Gyaltsen K."/>
            <person name="Hafez N."/>
            <person name="Hagos B."/>
            <person name="Hall J."/>
            <person name="Henson C."/>
            <person name="Hollinger A."/>
            <person name="Honan T."/>
            <person name="Huard M.D."/>
            <person name="Hughes L."/>
            <person name="Hurhula B."/>
            <person name="Husby M.E."/>
            <person name="Kamat A."/>
            <person name="Kanga B."/>
            <person name="Kashin S."/>
            <person name="Khazanovich D."/>
            <person name="Kisner P."/>
            <person name="Lance K."/>
            <person name="Lara M."/>
            <person name="Lee W."/>
            <person name="Lennon N."/>
            <person name="Letendre F."/>
            <person name="LeVine R."/>
            <person name="Lipovsky A."/>
            <person name="Liu X."/>
            <person name="Liu J."/>
            <person name="Liu S."/>
            <person name="Lokyitsang T."/>
            <person name="Lokyitsang Y."/>
            <person name="Lubonja R."/>
            <person name="Lui A."/>
            <person name="MacDonald P."/>
            <person name="Magnisalis V."/>
            <person name="Maru K."/>
            <person name="Matthews C."/>
            <person name="McCusker W."/>
            <person name="McDonough S."/>
            <person name="Mehta T."/>
            <person name="Meldrim J."/>
            <person name="Meneus L."/>
            <person name="Mihai O."/>
            <person name="Mihalev A."/>
            <person name="Mihova T."/>
            <person name="Mittelman R."/>
            <person name="Mlenga V."/>
            <person name="Montmayeur A."/>
            <person name="Mulrain L."/>
            <person name="Navidi A."/>
            <person name="Naylor J."/>
            <person name="Negash T."/>
            <person name="Nguyen T."/>
            <person name="Nguyen N."/>
            <person name="Nicol R."/>
            <person name="Norbu C."/>
            <person name="Norbu N."/>
            <person name="Novod N."/>
            <person name="O'Neill B."/>
            <person name="Osman S."/>
            <person name="Markiewicz E."/>
            <person name="Oyono O.L."/>
            <person name="Patti C."/>
            <person name="Phunkhang P."/>
            <person name="Pierre F."/>
            <person name="Priest M."/>
            <person name="Raghuraman S."/>
            <person name="Rege F."/>
            <person name="Reyes R."/>
            <person name="Rise C."/>
            <person name="Rogov P."/>
            <person name="Ross K."/>
            <person name="Ryan E."/>
            <person name="Settipalli S."/>
            <person name="Shea T."/>
            <person name="Sherpa N."/>
            <person name="Shi L."/>
            <person name="Shih D."/>
            <person name="Sparrow T."/>
            <person name="Spaulding J."/>
            <person name="Stalker J."/>
            <person name="Stange-Thomann N."/>
            <person name="Stavropoulos S."/>
            <person name="Stone C."/>
            <person name="Strader C."/>
            <person name="Tesfaye S."/>
            <person name="Thomson T."/>
            <person name="Thoulutsang Y."/>
            <person name="Thoulutsang D."/>
            <person name="Topham K."/>
            <person name="Topping I."/>
            <person name="Tsamla T."/>
            <person name="Vassiliev H."/>
            <person name="Vo A."/>
            <person name="Wangchuk T."/>
            <person name="Wangdi T."/>
            <person name="Weiand M."/>
            <person name="Wilkinson J."/>
            <person name="Wilson A."/>
            <person name="Yadav S."/>
            <person name="Young G."/>
            <person name="Yu Q."/>
            <person name="Zembek L."/>
            <person name="Zhong D."/>
            <person name="Zimmer A."/>
            <person name="Zwirko Z."/>
            <person name="Jaffe D.B."/>
            <person name="Alvarez P."/>
            <person name="Brockman W."/>
            <person name="Butler J."/>
            <person name="Chin C."/>
            <person name="Gnerre S."/>
            <person name="Grabherr M."/>
            <person name="Kleber M."/>
            <person name="Mauceli E."/>
            <person name="MacCallum I."/>
        </authorList>
    </citation>
    <scope>NUCLEOTIDE SEQUENCE [LARGE SCALE GENOMIC DNA]</scope>
    <source>
        <strain evidence="3">white501</strain>
    </source>
</reference>
<feature type="compositionally biased region" description="Low complexity" evidence="1">
    <location>
        <begin position="50"/>
        <end position="63"/>
    </location>
</feature>
<keyword evidence="3" id="KW-1185">Reference proteome</keyword>
<dbReference type="EMBL" id="CM000366">
    <property type="protein sequence ID" value="EDX18196.1"/>
    <property type="molecule type" value="Genomic_DNA"/>
</dbReference>
<dbReference type="AlphaFoldDB" id="B4R6E6"/>
<feature type="region of interest" description="Disordered" evidence="1">
    <location>
        <begin position="1"/>
        <end position="25"/>
    </location>
</feature>
<proteinExistence type="predicted"/>
<organism evidence="2 3">
    <name type="scientific">Drosophila simulans</name>
    <name type="common">Fruit fly</name>
    <dbReference type="NCBI Taxonomy" id="7240"/>
    <lineage>
        <taxon>Eukaryota</taxon>
        <taxon>Metazoa</taxon>
        <taxon>Ecdysozoa</taxon>
        <taxon>Arthropoda</taxon>
        <taxon>Hexapoda</taxon>
        <taxon>Insecta</taxon>
        <taxon>Pterygota</taxon>
        <taxon>Neoptera</taxon>
        <taxon>Endopterygota</taxon>
        <taxon>Diptera</taxon>
        <taxon>Brachycera</taxon>
        <taxon>Muscomorpha</taxon>
        <taxon>Ephydroidea</taxon>
        <taxon>Drosophilidae</taxon>
        <taxon>Drosophila</taxon>
        <taxon>Sophophora</taxon>
    </lineage>
</organism>
<evidence type="ECO:0000313" key="2">
    <source>
        <dbReference type="EMBL" id="EDX18196.1"/>
    </source>
</evidence>
<dbReference type="HOGENOM" id="CLU_2592355_0_0_1"/>
<sequence length="80" mass="8370">MNGQQLEPPAAQSTKHTASTSGAGNLHHINSYNLIMIMVMAASLFYTPAASRGGTSSPSRSPSATPPPGELAYLPIYLQL</sequence>
<gene>
    <name evidence="2" type="primary">Dsim\GD15690</name>
    <name evidence="2" type="ORF">Dsim_GD15690</name>
</gene>
<evidence type="ECO:0000313" key="3">
    <source>
        <dbReference type="Proteomes" id="UP000000304"/>
    </source>
</evidence>
<evidence type="ECO:0000256" key="1">
    <source>
        <dbReference type="SAM" id="MobiDB-lite"/>
    </source>
</evidence>
<protein>
    <submittedName>
        <fullName evidence="2">GD15690</fullName>
    </submittedName>
</protein>
<dbReference type="OMA" id="IMIMVMA"/>
<name>B4R6E6_DROSI</name>
<accession>B4R6E6</accession>